<gene>
    <name evidence="2" type="ORF">METZ01_LOCUS309156</name>
</gene>
<dbReference type="EMBL" id="UINC01098072">
    <property type="protein sequence ID" value="SVC56302.1"/>
    <property type="molecule type" value="Genomic_DNA"/>
</dbReference>
<keyword evidence="1" id="KW-1133">Transmembrane helix</keyword>
<accession>A0A382N971</accession>
<evidence type="ECO:0000256" key="1">
    <source>
        <dbReference type="SAM" id="Phobius"/>
    </source>
</evidence>
<keyword evidence="1" id="KW-0812">Transmembrane</keyword>
<protein>
    <submittedName>
        <fullName evidence="2">Uncharacterized protein</fullName>
    </submittedName>
</protein>
<organism evidence="2">
    <name type="scientific">marine metagenome</name>
    <dbReference type="NCBI Taxonomy" id="408172"/>
    <lineage>
        <taxon>unclassified sequences</taxon>
        <taxon>metagenomes</taxon>
        <taxon>ecological metagenomes</taxon>
    </lineage>
</organism>
<keyword evidence="1" id="KW-0472">Membrane</keyword>
<reference evidence="2" key="1">
    <citation type="submission" date="2018-05" db="EMBL/GenBank/DDBJ databases">
        <authorList>
            <person name="Lanie J.A."/>
            <person name="Ng W.-L."/>
            <person name="Kazmierczak K.M."/>
            <person name="Andrzejewski T.M."/>
            <person name="Davidsen T.M."/>
            <person name="Wayne K.J."/>
            <person name="Tettelin H."/>
            <person name="Glass J.I."/>
            <person name="Rusch D."/>
            <person name="Podicherti R."/>
            <person name="Tsui H.-C.T."/>
            <person name="Winkler M.E."/>
        </authorList>
    </citation>
    <scope>NUCLEOTIDE SEQUENCE</scope>
</reference>
<feature type="transmembrane region" description="Helical" evidence="1">
    <location>
        <begin position="85"/>
        <end position="109"/>
    </location>
</feature>
<evidence type="ECO:0000313" key="2">
    <source>
        <dbReference type="EMBL" id="SVC56302.1"/>
    </source>
</evidence>
<sequence>MSLLFLTLLLVVLSIYQIILPDRGDKYFYDAPGYNGELMKWAAPFSSGHPGIFEGSSEKVKLYLGTDYEGNDLAFRISKGVFSSMMLSFLAAVIIFVFLGSILGIIIGFNRTRTTIK</sequence>
<dbReference type="AlphaFoldDB" id="A0A382N971"/>
<name>A0A382N971_9ZZZZ</name>
<feature type="non-terminal residue" evidence="2">
    <location>
        <position position="117"/>
    </location>
</feature>
<proteinExistence type="predicted"/>